<dbReference type="eggNOG" id="COG3620">
    <property type="taxonomic scope" value="Bacteria"/>
</dbReference>
<gene>
    <name evidence="2" type="ORF">THIAE_06795</name>
</gene>
<dbReference type="InterPro" id="IPR010982">
    <property type="entry name" value="Lambda_DNA-bd_dom_sf"/>
</dbReference>
<protein>
    <submittedName>
        <fullName evidence="2">XRE family transcriptional regulator</fullName>
    </submittedName>
</protein>
<dbReference type="AlphaFoldDB" id="W0DW38"/>
<dbReference type="Gene3D" id="1.10.260.40">
    <property type="entry name" value="lambda repressor-like DNA-binding domains"/>
    <property type="match status" value="1"/>
</dbReference>
<evidence type="ECO:0000259" key="1">
    <source>
        <dbReference type="PROSITE" id="PS50943"/>
    </source>
</evidence>
<dbReference type="HOGENOM" id="CLU_066192_18_0_6"/>
<dbReference type="Pfam" id="PF01381">
    <property type="entry name" value="HTH_3"/>
    <property type="match status" value="1"/>
</dbReference>
<dbReference type="STRING" id="717772.THIAE_06795"/>
<reference evidence="2 3" key="1">
    <citation type="submission" date="2013-12" db="EMBL/GenBank/DDBJ databases">
        <authorList>
            <consortium name="DOE Joint Genome Institute"/>
            <person name="Kappler U."/>
            <person name="Huntemann M."/>
            <person name="Han J."/>
            <person name="Chen A."/>
            <person name="Kyrpides N."/>
            <person name="Mavromatis K."/>
            <person name="Markowitz V."/>
            <person name="Palaniappan K."/>
            <person name="Ivanova N."/>
            <person name="Schaumberg A."/>
            <person name="Pati A."/>
            <person name="Liolios K."/>
            <person name="Nordberg H.P."/>
            <person name="Cantor M.N."/>
            <person name="Hua S.X."/>
            <person name="Woyke T."/>
        </authorList>
    </citation>
    <scope>NUCLEOTIDE SEQUENCE [LARGE SCALE GENOMIC DNA]</scope>
    <source>
        <strain evidence="3">AL2</strain>
    </source>
</reference>
<organism evidence="2 3">
    <name type="scientific">Thiomicrospira aerophila AL3</name>
    <dbReference type="NCBI Taxonomy" id="717772"/>
    <lineage>
        <taxon>Bacteria</taxon>
        <taxon>Pseudomonadati</taxon>
        <taxon>Pseudomonadota</taxon>
        <taxon>Gammaproteobacteria</taxon>
        <taxon>Thiotrichales</taxon>
        <taxon>Piscirickettsiaceae</taxon>
        <taxon>Thiomicrospira</taxon>
    </lineage>
</organism>
<dbReference type="EMBL" id="CP007030">
    <property type="protein sequence ID" value="AHF01503.1"/>
    <property type="molecule type" value="Genomic_DNA"/>
</dbReference>
<accession>W0DW38</accession>
<name>W0DW38_9GAMM</name>
<dbReference type="InterPro" id="IPR001387">
    <property type="entry name" value="Cro/C1-type_HTH"/>
</dbReference>
<proteinExistence type="predicted"/>
<dbReference type="CDD" id="cd00093">
    <property type="entry name" value="HTH_XRE"/>
    <property type="match status" value="1"/>
</dbReference>
<dbReference type="GO" id="GO:0003677">
    <property type="term" value="F:DNA binding"/>
    <property type="evidence" value="ECO:0007669"/>
    <property type="project" value="InterPro"/>
</dbReference>
<sequence>MSLDELKKEAFKNPHFKKEYDALEDEFQFIATLLTMRQKAGLTQDLLAEKMGTTTRSIIRLESGSGNPGWKTLQKYAHACGFKIQLQYTH</sequence>
<dbReference type="Proteomes" id="UP000005380">
    <property type="component" value="Chromosome"/>
</dbReference>
<dbReference type="InParanoid" id="W0DW38"/>
<feature type="domain" description="HTH cro/C1-type" evidence="1">
    <location>
        <begin position="33"/>
        <end position="87"/>
    </location>
</feature>
<dbReference type="SUPFAM" id="SSF47413">
    <property type="entry name" value="lambda repressor-like DNA-binding domains"/>
    <property type="match status" value="1"/>
</dbReference>
<dbReference type="OrthoDB" id="9792093at2"/>
<keyword evidence="3" id="KW-1185">Reference proteome</keyword>
<dbReference type="SMART" id="SM00530">
    <property type="entry name" value="HTH_XRE"/>
    <property type="match status" value="1"/>
</dbReference>
<evidence type="ECO:0000313" key="2">
    <source>
        <dbReference type="EMBL" id="AHF01503.1"/>
    </source>
</evidence>
<dbReference type="KEGG" id="tao:THIAE_06795"/>
<evidence type="ECO:0000313" key="3">
    <source>
        <dbReference type="Proteomes" id="UP000005380"/>
    </source>
</evidence>
<dbReference type="PROSITE" id="PS50943">
    <property type="entry name" value="HTH_CROC1"/>
    <property type="match status" value="1"/>
</dbReference>